<comment type="caution">
    <text evidence="2">The sequence shown here is derived from an EMBL/GenBank/DDBJ whole genome shotgun (WGS) entry which is preliminary data.</text>
</comment>
<dbReference type="EMBL" id="JANPWB010000014">
    <property type="protein sequence ID" value="KAJ1098642.1"/>
    <property type="molecule type" value="Genomic_DNA"/>
</dbReference>
<sequence length="103" mass="11422">MKTAADRPQGETHDGEQDAGSERRAETSEDAKDQNTKHQEPKIPEEQDKQTKEPSHDPGGSWLTKAEPIDGWISLGYGLLRTSLKYSLELFPTGYETGLPVLV</sequence>
<reference evidence="2" key="1">
    <citation type="journal article" date="2022" name="bioRxiv">
        <title>Sequencing and chromosome-scale assembly of the giantPleurodeles waltlgenome.</title>
        <authorList>
            <person name="Brown T."/>
            <person name="Elewa A."/>
            <person name="Iarovenko S."/>
            <person name="Subramanian E."/>
            <person name="Araus A.J."/>
            <person name="Petzold A."/>
            <person name="Susuki M."/>
            <person name="Suzuki K.-i.T."/>
            <person name="Hayashi T."/>
            <person name="Toyoda A."/>
            <person name="Oliveira C."/>
            <person name="Osipova E."/>
            <person name="Leigh N.D."/>
            <person name="Simon A."/>
            <person name="Yun M.H."/>
        </authorList>
    </citation>
    <scope>NUCLEOTIDE SEQUENCE</scope>
    <source>
        <strain evidence="2">20211129_DDA</strain>
        <tissue evidence="2">Liver</tissue>
    </source>
</reference>
<dbReference type="Proteomes" id="UP001066276">
    <property type="component" value="Chromosome 10"/>
</dbReference>
<feature type="compositionally biased region" description="Basic and acidic residues" evidence="1">
    <location>
        <begin position="1"/>
        <end position="56"/>
    </location>
</feature>
<name>A0AAV7M815_PLEWA</name>
<evidence type="ECO:0000313" key="3">
    <source>
        <dbReference type="Proteomes" id="UP001066276"/>
    </source>
</evidence>
<evidence type="ECO:0000256" key="1">
    <source>
        <dbReference type="SAM" id="MobiDB-lite"/>
    </source>
</evidence>
<proteinExistence type="predicted"/>
<gene>
    <name evidence="2" type="ORF">NDU88_003749</name>
</gene>
<organism evidence="2 3">
    <name type="scientific">Pleurodeles waltl</name>
    <name type="common">Iberian ribbed newt</name>
    <dbReference type="NCBI Taxonomy" id="8319"/>
    <lineage>
        <taxon>Eukaryota</taxon>
        <taxon>Metazoa</taxon>
        <taxon>Chordata</taxon>
        <taxon>Craniata</taxon>
        <taxon>Vertebrata</taxon>
        <taxon>Euteleostomi</taxon>
        <taxon>Amphibia</taxon>
        <taxon>Batrachia</taxon>
        <taxon>Caudata</taxon>
        <taxon>Salamandroidea</taxon>
        <taxon>Salamandridae</taxon>
        <taxon>Pleurodelinae</taxon>
        <taxon>Pleurodeles</taxon>
    </lineage>
</organism>
<protein>
    <submittedName>
        <fullName evidence="2">Uncharacterized protein</fullName>
    </submittedName>
</protein>
<keyword evidence="3" id="KW-1185">Reference proteome</keyword>
<accession>A0AAV7M815</accession>
<feature type="region of interest" description="Disordered" evidence="1">
    <location>
        <begin position="1"/>
        <end position="67"/>
    </location>
</feature>
<dbReference type="AlphaFoldDB" id="A0AAV7M815"/>
<evidence type="ECO:0000313" key="2">
    <source>
        <dbReference type="EMBL" id="KAJ1098642.1"/>
    </source>
</evidence>